<name>A0A0M3INU6_ASCLU</name>
<dbReference type="AlphaFoldDB" id="A0A0M3INU6"/>
<dbReference type="Proteomes" id="UP000036681">
    <property type="component" value="Unplaced"/>
</dbReference>
<protein>
    <submittedName>
        <fullName evidence="3">Uncharacterized protein</fullName>
    </submittedName>
</protein>
<dbReference type="WBParaSite" id="ALUE_0002042401-mRNA-1">
    <property type="protein sequence ID" value="ALUE_0002042401-mRNA-1"/>
    <property type="gene ID" value="ALUE_0002042401"/>
</dbReference>
<evidence type="ECO:0000313" key="2">
    <source>
        <dbReference type="Proteomes" id="UP000036681"/>
    </source>
</evidence>
<reference evidence="3" key="1">
    <citation type="submission" date="2017-02" db="UniProtKB">
        <authorList>
            <consortium name="WormBaseParasite"/>
        </authorList>
    </citation>
    <scope>IDENTIFICATION</scope>
</reference>
<sequence length="39" mass="4172">MSDQCTKSGSDSRSSLHPSPDSISNRMVSSSWVGIISFP</sequence>
<evidence type="ECO:0000313" key="3">
    <source>
        <dbReference type="WBParaSite" id="ALUE_0002042401-mRNA-1"/>
    </source>
</evidence>
<proteinExistence type="predicted"/>
<feature type="region of interest" description="Disordered" evidence="1">
    <location>
        <begin position="1"/>
        <end position="26"/>
    </location>
</feature>
<accession>A0A0M3INU6</accession>
<evidence type="ECO:0000256" key="1">
    <source>
        <dbReference type="SAM" id="MobiDB-lite"/>
    </source>
</evidence>
<keyword evidence="2" id="KW-1185">Reference proteome</keyword>
<organism evidence="2 3">
    <name type="scientific">Ascaris lumbricoides</name>
    <name type="common">Giant roundworm</name>
    <dbReference type="NCBI Taxonomy" id="6252"/>
    <lineage>
        <taxon>Eukaryota</taxon>
        <taxon>Metazoa</taxon>
        <taxon>Ecdysozoa</taxon>
        <taxon>Nematoda</taxon>
        <taxon>Chromadorea</taxon>
        <taxon>Rhabditida</taxon>
        <taxon>Spirurina</taxon>
        <taxon>Ascaridomorpha</taxon>
        <taxon>Ascaridoidea</taxon>
        <taxon>Ascarididae</taxon>
        <taxon>Ascaris</taxon>
    </lineage>
</organism>